<evidence type="ECO:0000313" key="2">
    <source>
        <dbReference type="Proteomes" id="UP001234297"/>
    </source>
</evidence>
<name>A0ACC2LWA4_PERAE</name>
<comment type="caution">
    <text evidence="1">The sequence shown here is derived from an EMBL/GenBank/DDBJ whole genome shotgun (WGS) entry which is preliminary data.</text>
</comment>
<protein>
    <submittedName>
        <fullName evidence="1">Uncharacterized protein</fullName>
    </submittedName>
</protein>
<dbReference type="EMBL" id="CM056811">
    <property type="protein sequence ID" value="KAJ8637695.1"/>
    <property type="molecule type" value="Genomic_DNA"/>
</dbReference>
<proteinExistence type="predicted"/>
<reference evidence="1 2" key="1">
    <citation type="journal article" date="2022" name="Hortic Res">
        <title>A haplotype resolved chromosomal level avocado genome allows analysis of novel avocado genes.</title>
        <authorList>
            <person name="Nath O."/>
            <person name="Fletcher S.J."/>
            <person name="Hayward A."/>
            <person name="Shaw L.M."/>
            <person name="Masouleh A.K."/>
            <person name="Furtado A."/>
            <person name="Henry R.J."/>
            <person name="Mitter N."/>
        </authorList>
    </citation>
    <scope>NUCLEOTIDE SEQUENCE [LARGE SCALE GENOMIC DNA]</scope>
    <source>
        <strain evidence="2">cv. Hass</strain>
    </source>
</reference>
<gene>
    <name evidence="1" type="ORF">MRB53_011962</name>
</gene>
<accession>A0ACC2LWA4</accession>
<evidence type="ECO:0000313" key="1">
    <source>
        <dbReference type="EMBL" id="KAJ8637695.1"/>
    </source>
</evidence>
<keyword evidence="2" id="KW-1185">Reference proteome</keyword>
<organism evidence="1 2">
    <name type="scientific">Persea americana</name>
    <name type="common">Avocado</name>
    <dbReference type="NCBI Taxonomy" id="3435"/>
    <lineage>
        <taxon>Eukaryota</taxon>
        <taxon>Viridiplantae</taxon>
        <taxon>Streptophyta</taxon>
        <taxon>Embryophyta</taxon>
        <taxon>Tracheophyta</taxon>
        <taxon>Spermatophyta</taxon>
        <taxon>Magnoliopsida</taxon>
        <taxon>Magnoliidae</taxon>
        <taxon>Laurales</taxon>
        <taxon>Lauraceae</taxon>
        <taxon>Persea</taxon>
    </lineage>
</organism>
<dbReference type="Proteomes" id="UP001234297">
    <property type="component" value="Chromosome 3"/>
</dbReference>
<sequence>MKTPSFSLKEYALQVLDEIPHRSKRDQKGSDLQKLKREQTNQPAAAFADSFESWSSLRKRGLSNVERKSRRLARAGFHEIAVKGVFWFSWEVWKWFLRKFQSGAIKKSKEL</sequence>